<evidence type="ECO:0000256" key="1">
    <source>
        <dbReference type="SAM" id="Phobius"/>
    </source>
</evidence>
<sequence>MDITNREMAECCWRIVKQVSMMFCIVQMSVFDYYFLLIISIHPLSIISSSYRCGLQLKRIKFRRSVRGSFESVVYIIKSCSKCNGSCYLVPGWRRLLACEPE</sequence>
<organism evidence="2">
    <name type="scientific">Mesocestoides corti</name>
    <name type="common">Flatworm</name>
    <dbReference type="NCBI Taxonomy" id="53468"/>
    <lineage>
        <taxon>Eukaryota</taxon>
        <taxon>Metazoa</taxon>
        <taxon>Spiralia</taxon>
        <taxon>Lophotrochozoa</taxon>
        <taxon>Platyhelminthes</taxon>
        <taxon>Cestoda</taxon>
        <taxon>Eucestoda</taxon>
        <taxon>Cyclophyllidea</taxon>
        <taxon>Mesocestoididae</taxon>
        <taxon>Mesocestoides</taxon>
    </lineage>
</organism>
<protein>
    <submittedName>
        <fullName evidence="2">Ovule protein</fullName>
    </submittedName>
</protein>
<keyword evidence="1" id="KW-0472">Membrane</keyword>
<proteinExistence type="predicted"/>
<keyword evidence="1" id="KW-1133">Transmembrane helix</keyword>
<feature type="transmembrane region" description="Helical" evidence="1">
    <location>
        <begin position="33"/>
        <end position="54"/>
    </location>
</feature>
<reference evidence="2" key="1">
    <citation type="submission" date="2019-11" db="UniProtKB">
        <authorList>
            <consortium name="WormBaseParasite"/>
        </authorList>
    </citation>
    <scope>IDENTIFICATION</scope>
</reference>
<evidence type="ECO:0000313" key="2">
    <source>
        <dbReference type="WBParaSite" id="MCU_000638-RA"/>
    </source>
</evidence>
<keyword evidence="1" id="KW-0812">Transmembrane</keyword>
<accession>A0A5K3EHS2</accession>
<dbReference type="AlphaFoldDB" id="A0A5K3EHS2"/>
<dbReference type="WBParaSite" id="MCU_000638-RA">
    <property type="protein sequence ID" value="MCU_000638-RA"/>
    <property type="gene ID" value="MCU_000638"/>
</dbReference>
<name>A0A5K3EHS2_MESCO</name>